<keyword evidence="12" id="KW-0560">Oxidoreductase</keyword>
<evidence type="ECO:0000259" key="11">
    <source>
        <dbReference type="PROSITE" id="PS50857"/>
    </source>
</evidence>
<evidence type="ECO:0000256" key="8">
    <source>
        <dbReference type="ARBA" id="ARBA00023136"/>
    </source>
</evidence>
<evidence type="ECO:0000256" key="7">
    <source>
        <dbReference type="ARBA" id="ARBA00023008"/>
    </source>
</evidence>
<dbReference type="Pfam" id="PF00116">
    <property type="entry name" value="COX2"/>
    <property type="match status" value="1"/>
</dbReference>
<name>A0A4P9JL89_9SPIT</name>
<evidence type="ECO:0000256" key="10">
    <source>
        <dbReference type="ARBA" id="ARBA00049512"/>
    </source>
</evidence>
<comment type="catalytic activity">
    <reaction evidence="10">
        <text>4 Fe(II)-[cytochrome c] + O2 + 8 H(+)(in) = 4 Fe(III)-[cytochrome c] + 2 H2O + 4 H(+)(out)</text>
        <dbReference type="Rhea" id="RHEA:11436"/>
        <dbReference type="Rhea" id="RHEA-COMP:10350"/>
        <dbReference type="Rhea" id="RHEA-COMP:14399"/>
        <dbReference type="ChEBI" id="CHEBI:15377"/>
        <dbReference type="ChEBI" id="CHEBI:15378"/>
        <dbReference type="ChEBI" id="CHEBI:15379"/>
        <dbReference type="ChEBI" id="CHEBI:29033"/>
        <dbReference type="ChEBI" id="CHEBI:29034"/>
        <dbReference type="EC" id="7.1.1.9"/>
    </reaction>
    <physiologicalReaction direction="left-to-right" evidence="10">
        <dbReference type="Rhea" id="RHEA:11437"/>
    </physiologicalReaction>
</comment>
<reference evidence="12" key="1">
    <citation type="journal article" date="2019" name="Mitochondrial DNA Part B Resour">
        <title>The mitochondrial genome of the ciliate Pseudourostyla cristata (Ciliophora, Urostylida).</title>
        <authorList>
            <person name="Park K.-M."/>
            <person name="Min G.-S."/>
            <person name="Kim S."/>
        </authorList>
    </citation>
    <scope>NUCLEOTIDE SEQUENCE</scope>
</reference>
<dbReference type="GO" id="GO:0016020">
    <property type="term" value="C:membrane"/>
    <property type="evidence" value="ECO:0007669"/>
    <property type="project" value="UniProtKB-SubCell"/>
</dbReference>
<keyword evidence="6" id="KW-0249">Electron transport</keyword>
<dbReference type="InterPro" id="IPR008972">
    <property type="entry name" value="Cupredoxin"/>
</dbReference>
<dbReference type="PANTHER" id="PTHR22888:SF9">
    <property type="entry name" value="CYTOCHROME C OXIDASE SUBUNIT 2"/>
    <property type="match status" value="1"/>
</dbReference>
<keyword evidence="8" id="KW-0472">Membrane</keyword>
<evidence type="ECO:0000256" key="9">
    <source>
        <dbReference type="ARBA" id="ARBA00031389"/>
    </source>
</evidence>
<comment type="subcellular location">
    <subcellularLocation>
        <location evidence="2">Membrane</location>
    </subcellularLocation>
</comment>
<dbReference type="EMBL" id="MH888186">
    <property type="protein sequence ID" value="QCU82601.1"/>
    <property type="molecule type" value="Genomic_DNA"/>
</dbReference>
<evidence type="ECO:0000256" key="2">
    <source>
        <dbReference type="ARBA" id="ARBA00004370"/>
    </source>
</evidence>
<dbReference type="GO" id="GO:0016491">
    <property type="term" value="F:oxidoreductase activity"/>
    <property type="evidence" value="ECO:0007669"/>
    <property type="project" value="UniProtKB-KW"/>
</dbReference>
<dbReference type="PANTHER" id="PTHR22888">
    <property type="entry name" value="CYTOCHROME C OXIDASE, SUBUNIT II"/>
    <property type="match status" value="1"/>
</dbReference>
<evidence type="ECO:0000256" key="3">
    <source>
        <dbReference type="ARBA" id="ARBA00007866"/>
    </source>
</evidence>
<sequence>MLRLHASGAIAMPIEIRLQILASSKDVIHSWAVPSAGVKIDCVPGYSSHKVIIFLISGIFWGQCMEICGRYHHWMPIVVYFMKRDLFFLWCTHFVFLSNSNNIWTINDRQFLNYTKTVSYDKMSWLNELIK</sequence>
<dbReference type="GO" id="GO:0042773">
    <property type="term" value="P:ATP synthesis coupled electron transport"/>
    <property type="evidence" value="ECO:0007669"/>
    <property type="project" value="TreeGrafter"/>
</dbReference>
<evidence type="ECO:0000256" key="4">
    <source>
        <dbReference type="ARBA" id="ARBA00022448"/>
    </source>
</evidence>
<keyword evidence="4" id="KW-0813">Transport</keyword>
<dbReference type="InterPro" id="IPR045187">
    <property type="entry name" value="CcO_II"/>
</dbReference>
<dbReference type="SUPFAM" id="SSF49503">
    <property type="entry name" value="Cupredoxins"/>
    <property type="match status" value="1"/>
</dbReference>
<keyword evidence="12" id="KW-0496">Mitochondrion</keyword>
<geneLocation type="mitochondrion" evidence="12"/>
<dbReference type="InterPro" id="IPR002429">
    <property type="entry name" value="CcO_II-like_C"/>
</dbReference>
<dbReference type="PRINTS" id="PR01166">
    <property type="entry name" value="CYCOXIDASEII"/>
</dbReference>
<dbReference type="GO" id="GO:0005507">
    <property type="term" value="F:copper ion binding"/>
    <property type="evidence" value="ECO:0007669"/>
    <property type="project" value="InterPro"/>
</dbReference>
<protein>
    <recommendedName>
        <fullName evidence="9">Cytochrome c oxidase polypeptide II</fullName>
    </recommendedName>
</protein>
<evidence type="ECO:0000256" key="5">
    <source>
        <dbReference type="ARBA" id="ARBA00022723"/>
    </source>
</evidence>
<evidence type="ECO:0000256" key="1">
    <source>
        <dbReference type="ARBA" id="ARBA00001935"/>
    </source>
</evidence>
<dbReference type="GO" id="GO:0004129">
    <property type="term" value="F:cytochrome-c oxidase activity"/>
    <property type="evidence" value="ECO:0007669"/>
    <property type="project" value="UniProtKB-EC"/>
</dbReference>
<dbReference type="PROSITE" id="PS00078">
    <property type="entry name" value="COX2"/>
    <property type="match status" value="1"/>
</dbReference>
<dbReference type="PROSITE" id="PS50857">
    <property type="entry name" value="COX2_CUA"/>
    <property type="match status" value="1"/>
</dbReference>
<proteinExistence type="inferred from homology"/>
<evidence type="ECO:0000313" key="12">
    <source>
        <dbReference type="EMBL" id="QCU82601.1"/>
    </source>
</evidence>
<dbReference type="Gene3D" id="2.60.40.420">
    <property type="entry name" value="Cupredoxins - blue copper proteins"/>
    <property type="match status" value="1"/>
</dbReference>
<keyword evidence="7" id="KW-0186">Copper</keyword>
<feature type="domain" description="Cytochrome oxidase subunit II copper A binding" evidence="11">
    <location>
        <begin position="1"/>
        <end position="93"/>
    </location>
</feature>
<dbReference type="InterPro" id="IPR001505">
    <property type="entry name" value="Copper_CuA"/>
</dbReference>
<organism evidence="12">
    <name type="scientific">Pseudourostyla cristata</name>
    <dbReference type="NCBI Taxonomy" id="293816"/>
    <lineage>
        <taxon>Eukaryota</taxon>
        <taxon>Sar</taxon>
        <taxon>Alveolata</taxon>
        <taxon>Ciliophora</taxon>
        <taxon>Intramacronucleata</taxon>
        <taxon>Spirotrichea</taxon>
        <taxon>Stichotrichia</taxon>
        <taxon>Urostylida</taxon>
        <taxon>Pseudourostylidae</taxon>
        <taxon>Pseudourostyla</taxon>
    </lineage>
</organism>
<accession>A0A4P9JL89</accession>
<dbReference type="AlphaFoldDB" id="A0A4P9JL89"/>
<evidence type="ECO:0000256" key="6">
    <source>
        <dbReference type="ARBA" id="ARBA00022982"/>
    </source>
</evidence>
<keyword evidence="5" id="KW-0479">Metal-binding</keyword>
<comment type="similarity">
    <text evidence="3">Belongs to the cytochrome c oxidase subunit 2 family.</text>
</comment>
<gene>
    <name evidence="12" type="primary">cox2</name>
</gene>
<comment type="cofactor">
    <cofactor evidence="1">
        <name>Cu cation</name>
        <dbReference type="ChEBI" id="CHEBI:23378"/>
    </cofactor>
</comment>